<evidence type="ECO:0000313" key="17">
    <source>
        <dbReference type="Proteomes" id="UP000034071"/>
    </source>
</evidence>
<dbReference type="OrthoDB" id="9794455at2"/>
<dbReference type="STRING" id="914150.TQ33_1279"/>
<feature type="chain" id="PRO_5002510088" evidence="15">
    <location>
        <begin position="24"/>
        <end position="523"/>
    </location>
</feature>
<evidence type="ECO:0000256" key="10">
    <source>
        <dbReference type="ARBA" id="ARBA00023180"/>
    </source>
</evidence>
<evidence type="ECO:0000256" key="11">
    <source>
        <dbReference type="ARBA" id="ARBA00023288"/>
    </source>
</evidence>
<evidence type="ECO:0000256" key="8">
    <source>
        <dbReference type="ARBA" id="ARBA00022842"/>
    </source>
</evidence>
<comment type="cofactor">
    <cofactor evidence="13">
        <name>Zn(2+)</name>
        <dbReference type="ChEBI" id="CHEBI:29105"/>
    </cofactor>
    <text evidence="13">Binds 2 Zn(2+) ions.</text>
</comment>
<evidence type="ECO:0000256" key="9">
    <source>
        <dbReference type="ARBA" id="ARBA00023136"/>
    </source>
</evidence>
<evidence type="ECO:0000256" key="14">
    <source>
        <dbReference type="RuleBase" id="RU003946"/>
    </source>
</evidence>
<comment type="subcellular location">
    <subcellularLocation>
        <location evidence="1">Cell membrane</location>
        <topology evidence="1">Lipid-anchor</topology>
        <topology evidence="1">GPI-anchor</topology>
    </subcellularLocation>
</comment>
<dbReference type="PATRIC" id="fig|914150.5.peg.1297"/>
<keyword evidence="8 13" id="KW-0460">Magnesium</keyword>
<protein>
    <submittedName>
        <fullName evidence="16">Alkaline phosphatase</fullName>
    </submittedName>
</protein>
<keyword evidence="6" id="KW-0378">Hydrolase</keyword>
<dbReference type="AlphaFoldDB" id="A0A0F6TRG2"/>
<feature type="signal peptide" evidence="15">
    <location>
        <begin position="1"/>
        <end position="23"/>
    </location>
</feature>
<dbReference type="SUPFAM" id="SSF53649">
    <property type="entry name" value="Alkaline phosphatase-like"/>
    <property type="match status" value="1"/>
</dbReference>
<name>A0A0F6TRG2_9GAMM</name>
<feature type="binding site" evidence="13">
    <location>
        <position position="481"/>
    </location>
    <ligand>
        <name>Zn(2+)</name>
        <dbReference type="ChEBI" id="CHEBI:29105"/>
        <label>2</label>
    </ligand>
</feature>
<feature type="binding site" evidence="13">
    <location>
        <position position="64"/>
    </location>
    <ligand>
        <name>Mg(2+)</name>
        <dbReference type="ChEBI" id="CHEBI:18420"/>
    </ligand>
</feature>
<evidence type="ECO:0000256" key="13">
    <source>
        <dbReference type="PIRSR" id="PIRSR601952-2"/>
    </source>
</evidence>
<evidence type="ECO:0000256" key="12">
    <source>
        <dbReference type="PIRSR" id="PIRSR601952-1"/>
    </source>
</evidence>
<feature type="binding site" evidence="13">
    <location>
        <position position="343"/>
    </location>
    <ligand>
        <name>Zn(2+)</name>
        <dbReference type="ChEBI" id="CHEBI:29105"/>
        <label>2</label>
    </ligand>
</feature>
<evidence type="ECO:0000256" key="4">
    <source>
        <dbReference type="ARBA" id="ARBA00022622"/>
    </source>
</evidence>
<dbReference type="Proteomes" id="UP000034071">
    <property type="component" value="Chromosome"/>
</dbReference>
<dbReference type="GO" id="GO:0004035">
    <property type="term" value="F:alkaline phosphatase activity"/>
    <property type="evidence" value="ECO:0007669"/>
    <property type="project" value="TreeGrafter"/>
</dbReference>
<comment type="similarity">
    <text evidence="14">Belongs to the alkaline phosphatase family.</text>
</comment>
<feature type="binding site" evidence="13">
    <location>
        <position position="177"/>
    </location>
    <ligand>
        <name>Mg(2+)</name>
        <dbReference type="ChEBI" id="CHEBI:18420"/>
    </ligand>
</feature>
<feature type="active site" description="Phosphoserine intermediate" evidence="12">
    <location>
        <position position="114"/>
    </location>
</feature>
<keyword evidence="10" id="KW-0325">Glycoprotein</keyword>
<evidence type="ECO:0000256" key="3">
    <source>
        <dbReference type="ARBA" id="ARBA00022553"/>
    </source>
</evidence>
<sequence length="523" mass="55579">MRRLSKTIIATAVTCGLASVAHSAVLPDVQSSSPWFTDGKAAIDKQLAQAPKSKAKNIILFVGDGMGISTITAARILAGQREGNTGEENVLSFEKMPYSAQVKTYNTNQQTPDSAGTMTAMMTGVKTKAGVINIAPDTDRASCDTASGYELKTVIEMAEEKGLSTGIISTARVTHATPAATYAKVPERNWESDDKLPEEAKAAGCKDIAVQLVELEAGDGIDVVMGGGRRHFIPETITDSEGKSGKRTDGRDLTNEWLARYSDQAAFYVEDQAGFAGLDLASTDKLLALFNSSHMQYNADRLSDVGGEPTVTEMTEGALEVLKQNDNGYFLMVESGRIDHGHHAGNAYRALDDTIEFANAIQYAMDNTNPEDTLIMVTADHSHVFTIAGYPQRGNPILGLVKSTDGSGQPKSQPSLASDGMPYTTVGYANGLGFADYGDGNGGDQRYGDDAHTGRVDLSSIDTTQSGFHQEALVPLGSETHAGEDISVHAIGPAAHLLQGVIEQNVIFHVINHAAELGGEAYQ</sequence>
<dbReference type="GO" id="GO:0005886">
    <property type="term" value="C:plasma membrane"/>
    <property type="evidence" value="ECO:0007669"/>
    <property type="project" value="UniProtKB-SubCell"/>
</dbReference>
<dbReference type="HOGENOM" id="CLU_008539_4_1_6"/>
<dbReference type="Pfam" id="PF00245">
    <property type="entry name" value="Alk_phosphatase"/>
    <property type="match status" value="1"/>
</dbReference>
<proteinExistence type="inferred from homology"/>
<feature type="binding site" evidence="13">
    <location>
        <position position="64"/>
    </location>
    <ligand>
        <name>Zn(2+)</name>
        <dbReference type="ChEBI" id="CHEBI:29105"/>
        <label>2</label>
    </ligand>
</feature>
<evidence type="ECO:0000256" key="7">
    <source>
        <dbReference type="ARBA" id="ARBA00022833"/>
    </source>
</evidence>
<evidence type="ECO:0000256" key="5">
    <source>
        <dbReference type="ARBA" id="ARBA00022723"/>
    </source>
</evidence>
<keyword evidence="4" id="KW-0336">GPI-anchor</keyword>
<dbReference type="PANTHER" id="PTHR11596:SF5">
    <property type="entry name" value="ALKALINE PHOSPHATASE"/>
    <property type="match status" value="1"/>
</dbReference>
<dbReference type="GO" id="GO:0098552">
    <property type="term" value="C:side of membrane"/>
    <property type="evidence" value="ECO:0007669"/>
    <property type="project" value="UniProtKB-KW"/>
</dbReference>
<comment type="cofactor">
    <cofactor evidence="13">
        <name>Mg(2+)</name>
        <dbReference type="ChEBI" id="CHEBI:18420"/>
    </cofactor>
    <text evidence="13">Binds 1 Mg(2+) ion.</text>
</comment>
<dbReference type="EMBL" id="CP010975">
    <property type="protein sequence ID" value="AKE52234.1"/>
    <property type="molecule type" value="Genomic_DNA"/>
</dbReference>
<feature type="binding site" evidence="13">
    <location>
        <position position="380"/>
    </location>
    <ligand>
        <name>Zn(2+)</name>
        <dbReference type="ChEBI" id="CHEBI:29105"/>
        <label>2</label>
    </ligand>
</feature>
<gene>
    <name evidence="16" type="ORF">TQ33_1279</name>
</gene>
<keyword evidence="15" id="KW-0732">Signal</keyword>
<dbReference type="KEGG" id="kge:TQ33_1279"/>
<keyword evidence="5 13" id="KW-0479">Metal-binding</keyword>
<feature type="binding site" evidence="13">
    <location>
        <position position="381"/>
    </location>
    <ligand>
        <name>Zn(2+)</name>
        <dbReference type="ChEBI" id="CHEBI:29105"/>
        <label>2</label>
    </ligand>
</feature>
<evidence type="ECO:0000256" key="6">
    <source>
        <dbReference type="ARBA" id="ARBA00022801"/>
    </source>
</evidence>
<dbReference type="GO" id="GO:0046872">
    <property type="term" value="F:metal ion binding"/>
    <property type="evidence" value="ECO:0007669"/>
    <property type="project" value="UniProtKB-KW"/>
</dbReference>
<evidence type="ECO:0000256" key="1">
    <source>
        <dbReference type="ARBA" id="ARBA00004609"/>
    </source>
</evidence>
<feature type="binding site" evidence="13">
    <location>
        <position position="339"/>
    </location>
    <ligand>
        <name>Zn(2+)</name>
        <dbReference type="ChEBI" id="CHEBI:29105"/>
        <label>2</label>
    </ligand>
</feature>
<evidence type="ECO:0000256" key="15">
    <source>
        <dbReference type="SAM" id="SignalP"/>
    </source>
</evidence>
<keyword evidence="2" id="KW-1003">Cell membrane</keyword>
<keyword evidence="17" id="KW-1185">Reference proteome</keyword>
<accession>A0A0F6TRG2</accession>
<evidence type="ECO:0000313" key="16">
    <source>
        <dbReference type="EMBL" id="AKE52234.1"/>
    </source>
</evidence>
<dbReference type="CDD" id="cd16012">
    <property type="entry name" value="ALP"/>
    <property type="match status" value="1"/>
</dbReference>
<organism evidence="16 17">
    <name type="scientific">Kangiella geojedonensis</name>
    <dbReference type="NCBI Taxonomy" id="914150"/>
    <lineage>
        <taxon>Bacteria</taxon>
        <taxon>Pseudomonadati</taxon>
        <taxon>Pseudomonadota</taxon>
        <taxon>Gammaproteobacteria</taxon>
        <taxon>Kangiellales</taxon>
        <taxon>Kangiellaceae</taxon>
        <taxon>Kangiella</taxon>
    </lineage>
</organism>
<dbReference type="Gene3D" id="3.40.720.10">
    <property type="entry name" value="Alkaline Phosphatase, subunit A"/>
    <property type="match status" value="1"/>
</dbReference>
<evidence type="ECO:0000256" key="2">
    <source>
        <dbReference type="ARBA" id="ARBA00022475"/>
    </source>
</evidence>
<keyword evidence="9" id="KW-0472">Membrane</keyword>
<dbReference type="FunFam" id="3.40.720.10:FF:000008">
    <property type="entry name" value="Alkaline phosphatase"/>
    <property type="match status" value="1"/>
</dbReference>
<dbReference type="PANTHER" id="PTHR11596">
    <property type="entry name" value="ALKALINE PHOSPHATASE"/>
    <property type="match status" value="1"/>
</dbReference>
<reference evidence="16 17" key="1">
    <citation type="submission" date="2015-02" db="EMBL/GenBank/DDBJ databases">
        <title>Complete genome sequence of Kangiella geojedonensis strain YCS-5T.</title>
        <authorList>
            <person name="Kim K.M."/>
        </authorList>
    </citation>
    <scope>NUCLEOTIDE SEQUENCE [LARGE SCALE GENOMIC DNA]</scope>
    <source>
        <strain evidence="16 17">YCS-5</strain>
    </source>
</reference>
<dbReference type="InterPro" id="IPR001952">
    <property type="entry name" value="Alkaline_phosphatase"/>
</dbReference>
<keyword evidence="7 13" id="KW-0862">Zinc</keyword>
<feature type="binding site" evidence="13">
    <location>
        <position position="175"/>
    </location>
    <ligand>
        <name>Mg(2+)</name>
        <dbReference type="ChEBI" id="CHEBI:18420"/>
    </ligand>
</feature>
<keyword evidence="11" id="KW-0449">Lipoprotein</keyword>
<dbReference type="RefSeq" id="WP_046561328.1">
    <property type="nucleotide sequence ID" value="NZ_CP010975.1"/>
</dbReference>
<dbReference type="PRINTS" id="PR00113">
    <property type="entry name" value="ALKPHPHTASE"/>
</dbReference>
<feature type="binding site" evidence="13">
    <location>
        <position position="334"/>
    </location>
    <ligand>
        <name>Mg(2+)</name>
        <dbReference type="ChEBI" id="CHEBI:18420"/>
    </ligand>
</feature>
<dbReference type="InterPro" id="IPR017850">
    <property type="entry name" value="Alkaline_phosphatase_core_sf"/>
</dbReference>
<keyword evidence="3" id="KW-0597">Phosphoprotein</keyword>
<dbReference type="SMART" id="SM00098">
    <property type="entry name" value="alkPPc"/>
    <property type="match status" value="1"/>
</dbReference>